<comment type="subcellular location">
    <subcellularLocation>
        <location evidence="1 10">Golgi apparatus membrane</location>
        <topology evidence="1 10">Single-pass type II membrane protein</topology>
    </subcellularLocation>
</comment>
<evidence type="ECO:0000256" key="5">
    <source>
        <dbReference type="ARBA" id="ARBA00022692"/>
    </source>
</evidence>
<dbReference type="GO" id="GO:0008194">
    <property type="term" value="F:UDP-glycosyltransferase activity"/>
    <property type="evidence" value="ECO:0007669"/>
    <property type="project" value="TreeGrafter"/>
</dbReference>
<evidence type="ECO:0000256" key="3">
    <source>
        <dbReference type="ARBA" id="ARBA00022676"/>
    </source>
</evidence>
<evidence type="ECO:0000313" key="12">
    <source>
        <dbReference type="Proteomes" id="UP000479000"/>
    </source>
</evidence>
<dbReference type="PANTHER" id="PTHR11214">
    <property type="entry name" value="BETA-1,3-N-ACETYLGLUCOSAMINYLTRANSFERASE"/>
    <property type="match status" value="1"/>
</dbReference>
<evidence type="ECO:0000313" key="11">
    <source>
        <dbReference type="EMBL" id="CAB0011529.1"/>
    </source>
</evidence>
<accession>A0A6H5H612</accession>
<keyword evidence="12" id="KW-1185">Reference proteome</keyword>
<name>A0A6H5H612_9HEMI</name>
<dbReference type="Gene3D" id="3.90.550.50">
    <property type="match status" value="1"/>
</dbReference>
<evidence type="ECO:0000256" key="8">
    <source>
        <dbReference type="ARBA" id="ARBA00023034"/>
    </source>
</evidence>
<keyword evidence="4" id="KW-0808">Transferase</keyword>
<gene>
    <name evidence="11" type="ORF">NTEN_LOCUS16459</name>
</gene>
<dbReference type="AlphaFoldDB" id="A0A6H5H612"/>
<evidence type="ECO:0000256" key="9">
    <source>
        <dbReference type="ARBA" id="ARBA00023136"/>
    </source>
</evidence>
<dbReference type="GO" id="GO:0006493">
    <property type="term" value="P:protein O-linked glycosylation"/>
    <property type="evidence" value="ECO:0007669"/>
    <property type="project" value="TreeGrafter"/>
</dbReference>
<dbReference type="InterPro" id="IPR002659">
    <property type="entry name" value="Glyco_trans_31"/>
</dbReference>
<proteinExistence type="inferred from homology"/>
<evidence type="ECO:0000256" key="10">
    <source>
        <dbReference type="RuleBase" id="RU363063"/>
    </source>
</evidence>
<evidence type="ECO:0000256" key="2">
    <source>
        <dbReference type="ARBA" id="ARBA00008661"/>
    </source>
</evidence>
<evidence type="ECO:0000256" key="7">
    <source>
        <dbReference type="ARBA" id="ARBA00022989"/>
    </source>
</evidence>
<sequence>MHSLSTILPRGRRKQCVLLLGLFVLYYLGVFAMLFQTSIINFNYPLHEPVDAYVKYWLDNKYPIREPINIYNYSFIHSPSGKCAVDADSKLRLVYLVKSAAPHFHRREAIRKSWGFEKRFSDVEVRTIFILGVPDDSTTQQKINEESSKTGDIVQADFRDNYFNNTVKTMTAISWALKYCSLSKFYFFSDDDMYVSTKNAIRFTRNPLNYPRYLEEEIASIIAKKEKMRGPLTAANDSRSLNRSLKQIVDIDLPDDAELYAGYVFASSRPHRHQSSKWYLPLAEYPYDFFPPYVTAGSYILSNVVLQKFYYASFYVKNFRFDDIYLGILAKKMNIVPLHSEEFFFYKKPYDVFGYRYVVASHGYSDPAELLTVWEQQKSAGNA</sequence>
<keyword evidence="9 10" id="KW-0472">Membrane</keyword>
<dbReference type="Proteomes" id="UP000479000">
    <property type="component" value="Unassembled WGS sequence"/>
</dbReference>
<dbReference type="GO" id="GO:0016758">
    <property type="term" value="F:hexosyltransferase activity"/>
    <property type="evidence" value="ECO:0007669"/>
    <property type="project" value="InterPro"/>
</dbReference>
<feature type="transmembrane region" description="Helical" evidence="10">
    <location>
        <begin position="16"/>
        <end position="35"/>
    </location>
</feature>
<dbReference type="GO" id="GO:0000139">
    <property type="term" value="C:Golgi membrane"/>
    <property type="evidence" value="ECO:0007669"/>
    <property type="project" value="UniProtKB-SubCell"/>
</dbReference>
<comment type="similarity">
    <text evidence="2 10">Belongs to the glycosyltransferase 31 family.</text>
</comment>
<dbReference type="EMBL" id="CADCXU010024219">
    <property type="protein sequence ID" value="CAB0011529.1"/>
    <property type="molecule type" value="Genomic_DNA"/>
</dbReference>
<evidence type="ECO:0000256" key="6">
    <source>
        <dbReference type="ARBA" id="ARBA00022968"/>
    </source>
</evidence>
<evidence type="ECO:0000256" key="1">
    <source>
        <dbReference type="ARBA" id="ARBA00004323"/>
    </source>
</evidence>
<keyword evidence="6 10" id="KW-0735">Signal-anchor</keyword>
<keyword evidence="3 10" id="KW-0328">Glycosyltransferase</keyword>
<dbReference type="Pfam" id="PF01762">
    <property type="entry name" value="Galactosyl_T"/>
    <property type="match status" value="2"/>
</dbReference>
<evidence type="ECO:0000256" key="4">
    <source>
        <dbReference type="ARBA" id="ARBA00022679"/>
    </source>
</evidence>
<reference evidence="11 12" key="1">
    <citation type="submission" date="2020-02" db="EMBL/GenBank/DDBJ databases">
        <authorList>
            <person name="Ferguson B K."/>
        </authorList>
    </citation>
    <scope>NUCLEOTIDE SEQUENCE [LARGE SCALE GENOMIC DNA]</scope>
</reference>
<keyword evidence="5 10" id="KW-0812">Transmembrane</keyword>
<dbReference type="EC" id="2.4.1.-" evidence="10"/>
<dbReference type="PANTHER" id="PTHR11214:SF349">
    <property type="entry name" value="BETA-1,3-GALACTOSYLTRANSFERASE BRN"/>
    <property type="match status" value="1"/>
</dbReference>
<dbReference type="OrthoDB" id="5957813at2759"/>
<keyword evidence="7 10" id="KW-1133">Transmembrane helix</keyword>
<keyword evidence="8 10" id="KW-0333">Golgi apparatus</keyword>
<organism evidence="11 12">
    <name type="scientific">Nesidiocoris tenuis</name>
    <dbReference type="NCBI Taxonomy" id="355587"/>
    <lineage>
        <taxon>Eukaryota</taxon>
        <taxon>Metazoa</taxon>
        <taxon>Ecdysozoa</taxon>
        <taxon>Arthropoda</taxon>
        <taxon>Hexapoda</taxon>
        <taxon>Insecta</taxon>
        <taxon>Pterygota</taxon>
        <taxon>Neoptera</taxon>
        <taxon>Paraneoptera</taxon>
        <taxon>Hemiptera</taxon>
        <taxon>Heteroptera</taxon>
        <taxon>Panheteroptera</taxon>
        <taxon>Cimicomorpha</taxon>
        <taxon>Miridae</taxon>
        <taxon>Dicyphina</taxon>
        <taxon>Nesidiocoris</taxon>
    </lineage>
</organism>
<protein>
    <recommendedName>
        <fullName evidence="10">Hexosyltransferase</fullName>
        <ecNumber evidence="10">2.4.1.-</ecNumber>
    </recommendedName>
</protein>